<evidence type="ECO:0000256" key="9">
    <source>
        <dbReference type="SAM" id="SignalP"/>
    </source>
</evidence>
<evidence type="ECO:0000256" key="1">
    <source>
        <dbReference type="ARBA" id="ARBA00004141"/>
    </source>
</evidence>
<evidence type="ECO:0000256" key="5">
    <source>
        <dbReference type="ARBA" id="ARBA00023136"/>
    </source>
</evidence>
<dbReference type="Proteomes" id="UP001159428">
    <property type="component" value="Unassembled WGS sequence"/>
</dbReference>
<feature type="domain" description="G-protein coupled receptors family 2 profile 2" evidence="11">
    <location>
        <begin position="422"/>
        <end position="660"/>
    </location>
</feature>
<feature type="domain" description="Chitin-binding type-2" evidence="12">
    <location>
        <begin position="27"/>
        <end position="89"/>
    </location>
</feature>
<dbReference type="Gene3D" id="1.20.1070.10">
    <property type="entry name" value="Rhodopsin 7-helix transmembrane proteins"/>
    <property type="match status" value="1"/>
</dbReference>
<accession>A0AAU9XZH1</accession>
<keyword evidence="6" id="KW-1015">Disulfide bond</keyword>
<feature type="transmembrane region" description="Helical" evidence="8">
    <location>
        <begin position="524"/>
        <end position="544"/>
    </location>
</feature>
<dbReference type="InterPro" id="IPR000203">
    <property type="entry name" value="GPS"/>
</dbReference>
<dbReference type="PRINTS" id="PR00249">
    <property type="entry name" value="GPCRSECRETIN"/>
</dbReference>
<feature type="transmembrane region" description="Helical" evidence="8">
    <location>
        <begin position="636"/>
        <end position="659"/>
    </location>
</feature>
<evidence type="ECO:0000256" key="8">
    <source>
        <dbReference type="SAM" id="Phobius"/>
    </source>
</evidence>
<feature type="transmembrane region" description="Helical" evidence="8">
    <location>
        <begin position="608"/>
        <end position="630"/>
    </location>
</feature>
<keyword evidence="14" id="KW-1185">Reference proteome</keyword>
<dbReference type="PANTHER" id="PTHR12011:SF347">
    <property type="entry name" value="FI21270P1-RELATED"/>
    <property type="match status" value="1"/>
</dbReference>
<dbReference type="EMBL" id="CALNXJ010000085">
    <property type="protein sequence ID" value="CAH3162563.1"/>
    <property type="molecule type" value="Genomic_DNA"/>
</dbReference>
<dbReference type="PROSITE" id="PS50940">
    <property type="entry name" value="CHIT_BIND_II"/>
    <property type="match status" value="1"/>
</dbReference>
<keyword evidence="9" id="KW-0732">Signal</keyword>
<sequence length="715" mass="80137">MSKLSGTVLFMIEVFILYGNGKNTVDSFTCSITGYFPDPNDCAKFYSCHSTGSEAYLMVCPSRSPIYNPVNSQCMNITNRAQIASLCRSSITPTPRISTSVRSLKPSGILPSSSISVTHSRYTTTPRQLVTTSSFSDPKNSHPTVEPIKTKHCGSVALEEKFKCFENEAGRLKESMARNKTASILDILQTTAEDADDVLGSLTFPRNGSSYLNAFKIVSILEDLWKEAQKRLANSSEIIRIFTKSFLFESANINGEYRFPQESLLYLQKQMHWDELTDQIQLPRKLLSEGKYPCRSVGALFSRLHAIVPVRLSDTNETLRLNSHVISMSLCVPVKQKYQRNILIILKHLKALDENEYTYCAFWNFSKHTIQGRGAWSRDGCHVVTERSNRTHTVCACGHLTNFAVLMGSGEYSVPKADKFALGIITYVGCILSLFGAVGAITSFAVFTQLNTDRHIIHGNLLVSIAISQTIFLFGIEQTENEFQCKFTAIMLHYFYLVSFGWMLCEGLHLYTMVVKVFNLSSKIYHYIVLAWGIPALLVLVTAACMYSDYGTKTSCWISPERNTLLAFIIPVAVTTLANIVILGLVLHEICRLHTTGRTCMSDVVRSTLKSLVVLFPLLGITWLFGLLVFATHSVAFQYLFALSNTMQGFFIFLLHSLFNSEIRKNFKRKKETWKAIKAIRFIRKRLSGSSVVTPLGRQSSLSEKASTFKPSSAE</sequence>
<dbReference type="SUPFAM" id="SSF57625">
    <property type="entry name" value="Invertebrate chitin-binding proteins"/>
    <property type="match status" value="1"/>
</dbReference>
<keyword evidence="7" id="KW-0325">Glycoprotein</keyword>
<feature type="transmembrane region" description="Helical" evidence="8">
    <location>
        <begin position="459"/>
        <end position="476"/>
    </location>
</feature>
<dbReference type="GO" id="GO:0005576">
    <property type="term" value="C:extracellular region"/>
    <property type="evidence" value="ECO:0007669"/>
    <property type="project" value="InterPro"/>
</dbReference>
<dbReference type="SMART" id="SM00494">
    <property type="entry name" value="ChtBD2"/>
    <property type="match status" value="1"/>
</dbReference>
<dbReference type="Pfam" id="PF01825">
    <property type="entry name" value="GPS"/>
    <property type="match status" value="1"/>
</dbReference>
<dbReference type="GO" id="GO:0004930">
    <property type="term" value="F:G protein-coupled receptor activity"/>
    <property type="evidence" value="ECO:0007669"/>
    <property type="project" value="InterPro"/>
</dbReference>
<dbReference type="SMART" id="SM00303">
    <property type="entry name" value="GPS"/>
    <property type="match status" value="1"/>
</dbReference>
<keyword evidence="4 8" id="KW-1133">Transmembrane helix</keyword>
<dbReference type="GO" id="GO:0007166">
    <property type="term" value="P:cell surface receptor signaling pathway"/>
    <property type="evidence" value="ECO:0007669"/>
    <property type="project" value="InterPro"/>
</dbReference>
<evidence type="ECO:0000259" key="10">
    <source>
        <dbReference type="PROSITE" id="PS50221"/>
    </source>
</evidence>
<feature type="transmembrane region" description="Helical" evidence="8">
    <location>
        <begin position="564"/>
        <end position="587"/>
    </location>
</feature>
<dbReference type="PROSITE" id="PS50261">
    <property type="entry name" value="G_PROTEIN_RECEP_F2_4"/>
    <property type="match status" value="1"/>
</dbReference>
<feature type="domain" description="GAIN-B" evidence="10">
    <location>
        <begin position="256"/>
        <end position="413"/>
    </location>
</feature>
<dbReference type="InterPro" id="IPR002557">
    <property type="entry name" value="Chitin-bd_dom"/>
</dbReference>
<evidence type="ECO:0000259" key="12">
    <source>
        <dbReference type="PROSITE" id="PS50940"/>
    </source>
</evidence>
<feature type="signal peptide" evidence="9">
    <location>
        <begin position="1"/>
        <end position="21"/>
    </location>
</feature>
<dbReference type="Gene3D" id="2.60.220.50">
    <property type="match status" value="1"/>
</dbReference>
<dbReference type="Gene3D" id="2.170.140.10">
    <property type="entry name" value="Chitin binding domain"/>
    <property type="match status" value="1"/>
</dbReference>
<protein>
    <submittedName>
        <fullName evidence="13">Uncharacterized protein</fullName>
    </submittedName>
</protein>
<dbReference type="InterPro" id="IPR036508">
    <property type="entry name" value="Chitin-bd_dom_sf"/>
</dbReference>
<dbReference type="InterPro" id="IPR000832">
    <property type="entry name" value="GPCR_2_secretin-like"/>
</dbReference>
<evidence type="ECO:0000256" key="2">
    <source>
        <dbReference type="ARBA" id="ARBA00007343"/>
    </source>
</evidence>
<organism evidence="13 14">
    <name type="scientific">Pocillopora meandrina</name>
    <dbReference type="NCBI Taxonomy" id="46732"/>
    <lineage>
        <taxon>Eukaryota</taxon>
        <taxon>Metazoa</taxon>
        <taxon>Cnidaria</taxon>
        <taxon>Anthozoa</taxon>
        <taxon>Hexacorallia</taxon>
        <taxon>Scleractinia</taxon>
        <taxon>Astrocoeniina</taxon>
        <taxon>Pocilloporidae</taxon>
        <taxon>Pocillopora</taxon>
    </lineage>
</organism>
<feature type="transmembrane region" description="Helical" evidence="8">
    <location>
        <begin position="488"/>
        <end position="512"/>
    </location>
</feature>
<feature type="chain" id="PRO_5043650679" evidence="9">
    <location>
        <begin position="22"/>
        <end position="715"/>
    </location>
</feature>
<evidence type="ECO:0000256" key="3">
    <source>
        <dbReference type="ARBA" id="ARBA00022692"/>
    </source>
</evidence>
<dbReference type="InterPro" id="IPR057244">
    <property type="entry name" value="GAIN_B"/>
</dbReference>
<keyword evidence="3 8" id="KW-0812">Transmembrane</keyword>
<dbReference type="InterPro" id="IPR017981">
    <property type="entry name" value="GPCR_2-like_7TM"/>
</dbReference>
<keyword evidence="5 8" id="KW-0472">Membrane</keyword>
<name>A0AAU9XZH1_9CNID</name>
<evidence type="ECO:0000313" key="14">
    <source>
        <dbReference type="Proteomes" id="UP001159428"/>
    </source>
</evidence>
<evidence type="ECO:0000256" key="6">
    <source>
        <dbReference type="ARBA" id="ARBA00023157"/>
    </source>
</evidence>
<dbReference type="PANTHER" id="PTHR12011">
    <property type="entry name" value="ADHESION G-PROTEIN COUPLED RECEPTOR"/>
    <property type="match status" value="1"/>
</dbReference>
<dbReference type="InterPro" id="IPR046338">
    <property type="entry name" value="GAIN_dom_sf"/>
</dbReference>
<reference evidence="13 14" key="1">
    <citation type="submission" date="2022-05" db="EMBL/GenBank/DDBJ databases">
        <authorList>
            <consortium name="Genoscope - CEA"/>
            <person name="William W."/>
        </authorList>
    </citation>
    <scope>NUCLEOTIDE SEQUENCE [LARGE SCALE GENOMIC DNA]</scope>
</reference>
<dbReference type="GO" id="GO:0005886">
    <property type="term" value="C:plasma membrane"/>
    <property type="evidence" value="ECO:0007669"/>
    <property type="project" value="TreeGrafter"/>
</dbReference>
<dbReference type="FunFam" id="1.20.1070.10:FF:000058">
    <property type="entry name" value="Adhesion G protein-coupled receptor F5"/>
    <property type="match status" value="1"/>
</dbReference>
<dbReference type="SUPFAM" id="SSF81321">
    <property type="entry name" value="Family A G protein-coupled receptor-like"/>
    <property type="match status" value="1"/>
</dbReference>
<comment type="similarity">
    <text evidence="2">Belongs to the G-protein coupled receptor 2 family. Adhesion G-protein coupled receptor (ADGR) subfamily.</text>
</comment>
<comment type="subcellular location">
    <subcellularLocation>
        <location evidence="1">Membrane</location>
        <topology evidence="1">Multi-pass membrane protein</topology>
    </subcellularLocation>
</comment>
<dbReference type="AlphaFoldDB" id="A0AAU9XZH1"/>
<gene>
    <name evidence="13" type="ORF">PMEA_00034234</name>
</gene>
<dbReference type="PROSITE" id="PS50221">
    <property type="entry name" value="GAIN_B"/>
    <property type="match status" value="1"/>
</dbReference>
<evidence type="ECO:0000256" key="7">
    <source>
        <dbReference type="ARBA" id="ARBA00023180"/>
    </source>
</evidence>
<comment type="caution">
    <text evidence="13">The sequence shown here is derived from an EMBL/GenBank/DDBJ whole genome shotgun (WGS) entry which is preliminary data.</text>
</comment>
<dbReference type="Pfam" id="PF00002">
    <property type="entry name" value="7tm_2"/>
    <property type="match status" value="1"/>
</dbReference>
<evidence type="ECO:0000259" key="11">
    <source>
        <dbReference type="PROSITE" id="PS50261"/>
    </source>
</evidence>
<proteinExistence type="inferred from homology"/>
<dbReference type="Pfam" id="PF01607">
    <property type="entry name" value="CBM_14"/>
    <property type="match status" value="1"/>
</dbReference>
<dbReference type="CDD" id="cd15040">
    <property type="entry name" value="7tmB2_Adhesion"/>
    <property type="match status" value="1"/>
</dbReference>
<feature type="transmembrane region" description="Helical" evidence="8">
    <location>
        <begin position="420"/>
        <end position="447"/>
    </location>
</feature>
<evidence type="ECO:0000256" key="4">
    <source>
        <dbReference type="ARBA" id="ARBA00022989"/>
    </source>
</evidence>
<dbReference type="GO" id="GO:0008061">
    <property type="term" value="F:chitin binding"/>
    <property type="evidence" value="ECO:0007669"/>
    <property type="project" value="InterPro"/>
</dbReference>
<evidence type="ECO:0000313" key="13">
    <source>
        <dbReference type="EMBL" id="CAH3162563.1"/>
    </source>
</evidence>